<accession>A0A2G8TDU5</accession>
<name>A0A2G8TDU5_9BURK</name>
<dbReference type="Gene3D" id="2.40.33.20">
    <property type="entry name" value="PK beta-barrel domain-like"/>
    <property type="match status" value="1"/>
</dbReference>
<dbReference type="RefSeq" id="WP_099789113.1">
    <property type="nucleotide sequence ID" value="NZ_JBHLYV010000098.1"/>
</dbReference>
<dbReference type="Gene3D" id="1.10.10.10">
    <property type="entry name" value="Winged helix-like DNA-binding domain superfamily/Winged helix DNA-binding domain"/>
    <property type="match status" value="1"/>
</dbReference>
<keyword evidence="4" id="KW-1185">Reference proteome</keyword>
<dbReference type="Proteomes" id="UP000230390">
    <property type="component" value="Unassembled WGS sequence"/>
</dbReference>
<dbReference type="InterPro" id="IPR036388">
    <property type="entry name" value="WH-like_DNA-bd_sf"/>
</dbReference>
<dbReference type="InterPro" id="IPR036217">
    <property type="entry name" value="MethylDNA_cys_MeTrfase_DNAb"/>
</dbReference>
<dbReference type="InterPro" id="IPR005302">
    <property type="entry name" value="MoCF_Sase_C"/>
</dbReference>
<evidence type="ECO:0000313" key="4">
    <source>
        <dbReference type="Proteomes" id="UP000230390"/>
    </source>
</evidence>
<dbReference type="SUPFAM" id="SSF50800">
    <property type="entry name" value="PK beta-barrel domain-like"/>
    <property type="match status" value="1"/>
</dbReference>
<dbReference type="Pfam" id="PF01035">
    <property type="entry name" value="DNA_binding_1"/>
    <property type="match status" value="1"/>
</dbReference>
<dbReference type="SUPFAM" id="SSF46767">
    <property type="entry name" value="Methylated DNA-protein cysteine methyltransferase, C-terminal domain"/>
    <property type="match status" value="1"/>
</dbReference>
<dbReference type="Pfam" id="PF03473">
    <property type="entry name" value="MOSC"/>
    <property type="match status" value="1"/>
</dbReference>
<dbReference type="GO" id="GO:0003824">
    <property type="term" value="F:catalytic activity"/>
    <property type="evidence" value="ECO:0007669"/>
    <property type="project" value="InterPro"/>
</dbReference>
<comment type="caution">
    <text evidence="3">The sequence shown here is derived from an EMBL/GenBank/DDBJ whole genome shotgun (WGS) entry which is preliminary data.</text>
</comment>
<evidence type="ECO:0000313" key="3">
    <source>
        <dbReference type="EMBL" id="PIL44217.1"/>
    </source>
</evidence>
<evidence type="ECO:0000256" key="1">
    <source>
        <dbReference type="ARBA" id="ARBA00022763"/>
    </source>
</evidence>
<evidence type="ECO:0000259" key="2">
    <source>
        <dbReference type="PROSITE" id="PS51340"/>
    </source>
</evidence>
<dbReference type="GO" id="GO:0030170">
    <property type="term" value="F:pyridoxal phosphate binding"/>
    <property type="evidence" value="ECO:0007669"/>
    <property type="project" value="InterPro"/>
</dbReference>
<feature type="domain" description="MOSC" evidence="2">
    <location>
        <begin position="23"/>
        <end position="143"/>
    </location>
</feature>
<dbReference type="GO" id="GO:0030151">
    <property type="term" value="F:molybdenum ion binding"/>
    <property type="evidence" value="ECO:0007669"/>
    <property type="project" value="InterPro"/>
</dbReference>
<dbReference type="PROSITE" id="PS51340">
    <property type="entry name" value="MOSC"/>
    <property type="match status" value="1"/>
</dbReference>
<reference evidence="3 4" key="1">
    <citation type="submission" date="2017-10" db="EMBL/GenBank/DDBJ databases">
        <title>Massilia psychrophilum sp. nov., a novel purple-pigmented bacterium isolated from Tianshan glacier, Xinjiang Municipality, China.</title>
        <authorList>
            <person name="Wang H."/>
        </authorList>
    </citation>
    <scope>NUCLEOTIDE SEQUENCE [LARGE SCALE GENOMIC DNA]</scope>
    <source>
        <strain evidence="3 4">JCM 30074</strain>
    </source>
</reference>
<dbReference type="InterPro" id="IPR014048">
    <property type="entry name" value="MethylDNA_cys_MeTrfase_DNA-bd"/>
</dbReference>
<sequence>MIVSAAGKVDKLFIKTRRGEAMVECGALVCEAGLGIDGDVHANRLSPRQILVTLQSELDVLALPPGVLFENMVISMAEAAYFRPGAAIVTDGGVEIRLTMFCEPCKRIARVVPNLGAMINRRGVLGTIVRGGEIRRGDAVTIIPARYAALPESPAQKFRDFVLTIPAGKVVRYLDVAIAMGVDQSFIRALPGYIRRHMLEQLPVHRIVNAQGKLLDFVDGQQARLADEGVAVISGSVDLHSFLWKG</sequence>
<dbReference type="GO" id="GO:0006281">
    <property type="term" value="P:DNA repair"/>
    <property type="evidence" value="ECO:0007669"/>
    <property type="project" value="InterPro"/>
</dbReference>
<dbReference type="InterPro" id="IPR011037">
    <property type="entry name" value="Pyrv_Knase-like_insert_dom_sf"/>
</dbReference>
<proteinExistence type="predicted"/>
<organism evidence="3 4">
    <name type="scientific">Massilia eurypsychrophila</name>
    <dbReference type="NCBI Taxonomy" id="1485217"/>
    <lineage>
        <taxon>Bacteria</taxon>
        <taxon>Pseudomonadati</taxon>
        <taxon>Pseudomonadota</taxon>
        <taxon>Betaproteobacteria</taxon>
        <taxon>Burkholderiales</taxon>
        <taxon>Oxalobacteraceae</taxon>
        <taxon>Telluria group</taxon>
        <taxon>Massilia</taxon>
    </lineage>
</organism>
<dbReference type="EMBL" id="PDOC01000008">
    <property type="protein sequence ID" value="PIL44217.1"/>
    <property type="molecule type" value="Genomic_DNA"/>
</dbReference>
<dbReference type="OrthoDB" id="1550913at2"/>
<dbReference type="AlphaFoldDB" id="A0A2G8TDU5"/>
<keyword evidence="1" id="KW-0227">DNA damage</keyword>
<gene>
    <name evidence="3" type="ORF">CR105_14145</name>
</gene>
<protein>
    <recommendedName>
        <fullName evidence="2">MOSC domain-containing protein</fullName>
    </recommendedName>
</protein>